<dbReference type="AlphaFoldDB" id="A0A2G8RNA3"/>
<evidence type="ECO:0000313" key="4">
    <source>
        <dbReference type="Proteomes" id="UP000230002"/>
    </source>
</evidence>
<gene>
    <name evidence="3" type="ORF">GSI_14301</name>
</gene>
<feature type="compositionally biased region" description="Basic and acidic residues" evidence="1">
    <location>
        <begin position="72"/>
        <end position="83"/>
    </location>
</feature>
<organism evidence="3 4">
    <name type="scientific">Ganoderma sinense ZZ0214-1</name>
    <dbReference type="NCBI Taxonomy" id="1077348"/>
    <lineage>
        <taxon>Eukaryota</taxon>
        <taxon>Fungi</taxon>
        <taxon>Dikarya</taxon>
        <taxon>Basidiomycota</taxon>
        <taxon>Agaricomycotina</taxon>
        <taxon>Agaricomycetes</taxon>
        <taxon>Polyporales</taxon>
        <taxon>Polyporaceae</taxon>
        <taxon>Ganoderma</taxon>
    </lineage>
</organism>
<name>A0A2G8RNA3_9APHY</name>
<feature type="compositionally biased region" description="Low complexity" evidence="1">
    <location>
        <begin position="137"/>
        <end position="147"/>
    </location>
</feature>
<sequence>MTLPGPSGSTRDRGQGQGQGRGQGQGGEGCPPNATNRHHRVDFRYGWMPSPEMPRPPLPDAALPGIEEAEDEREHRCQHECHGHHPLGPRRARPRSSRVCGGDQNQNQTQNQNLNVNLNVNPNPSLHLHPAPKRSASGSTGTSSTHTYVGGHCDHCKRSHRSSGTLSGNGAPAYAYAYNHAQQAQPHPASATAGDDLPVHVPRVRQAPAGASSASARAPSARPCARPRPPEQEHERRKSWLSVLSPKKLFSFSPRKRRSVAEVDASSGHTCLTNVNCNADADGDKDENENEADFYASTSANANVNANANAELLGRTHAAHVQVRKREVHPAEWRAYGMWARPWLGHAYGDVVVRNATPSDTPRELSPPQVEEMIATLWEDERPHPERWIPHVQSAAGRTAAEPVPRAQSARAAPLYFDLRLRADDVKLGEPEPEPIPYAHLAPLDMPLANDDPTFCEGPNGAQPATYPGVPRLRIAAVAGDAQAAFPWPVTVLPHHEALPVLVADVVHALVANFEERLAAPELDALSDTRRTMVFQAYWRRMRLPVGGRTPPETDGLRRVDYLGDAICFRGLEPNRDGDGFVLFLGPPP</sequence>
<accession>A0A2G8RNA3</accession>
<dbReference type="InterPro" id="IPR046522">
    <property type="entry name" value="DUF6699"/>
</dbReference>
<dbReference type="Proteomes" id="UP000230002">
    <property type="component" value="Unassembled WGS sequence"/>
</dbReference>
<comment type="caution">
    <text evidence="3">The sequence shown here is derived from an EMBL/GenBank/DDBJ whole genome shotgun (WGS) entry which is preliminary data.</text>
</comment>
<evidence type="ECO:0000259" key="2">
    <source>
        <dbReference type="Pfam" id="PF20415"/>
    </source>
</evidence>
<evidence type="ECO:0000256" key="1">
    <source>
        <dbReference type="SAM" id="MobiDB-lite"/>
    </source>
</evidence>
<feature type="region of interest" description="Disordered" evidence="1">
    <location>
        <begin position="1"/>
        <end position="147"/>
    </location>
</feature>
<protein>
    <recommendedName>
        <fullName evidence="2">DUF6699 domain-containing protein</fullName>
    </recommendedName>
</protein>
<evidence type="ECO:0000313" key="3">
    <source>
        <dbReference type="EMBL" id="PIL22994.1"/>
    </source>
</evidence>
<reference evidence="3 4" key="1">
    <citation type="journal article" date="2015" name="Sci. Rep.">
        <title>Chromosome-level genome map provides insights into diverse defense mechanisms in the medicinal fungus Ganoderma sinense.</title>
        <authorList>
            <person name="Zhu Y."/>
            <person name="Xu J."/>
            <person name="Sun C."/>
            <person name="Zhou S."/>
            <person name="Xu H."/>
            <person name="Nelson D.R."/>
            <person name="Qian J."/>
            <person name="Song J."/>
            <person name="Luo H."/>
            <person name="Xiang L."/>
            <person name="Li Y."/>
            <person name="Xu Z."/>
            <person name="Ji A."/>
            <person name="Wang L."/>
            <person name="Lu S."/>
            <person name="Hayward A."/>
            <person name="Sun W."/>
            <person name="Li X."/>
            <person name="Schwartz D.C."/>
            <person name="Wang Y."/>
            <person name="Chen S."/>
        </authorList>
    </citation>
    <scope>NUCLEOTIDE SEQUENCE [LARGE SCALE GENOMIC DNA]</scope>
    <source>
        <strain evidence="3 4">ZZ0214-1</strain>
    </source>
</reference>
<proteinExistence type="predicted"/>
<keyword evidence="4" id="KW-1185">Reference proteome</keyword>
<feature type="compositionally biased region" description="Basic residues" evidence="1">
    <location>
        <begin position="84"/>
        <end position="96"/>
    </location>
</feature>
<dbReference type="EMBL" id="AYKW01000068">
    <property type="protein sequence ID" value="PIL22994.1"/>
    <property type="molecule type" value="Genomic_DNA"/>
</dbReference>
<dbReference type="Pfam" id="PF20415">
    <property type="entry name" value="DUF6699"/>
    <property type="match status" value="1"/>
</dbReference>
<feature type="compositionally biased region" description="Low complexity" evidence="1">
    <location>
        <begin position="104"/>
        <end position="124"/>
    </location>
</feature>
<feature type="compositionally biased region" description="Gly residues" evidence="1">
    <location>
        <begin position="15"/>
        <end position="29"/>
    </location>
</feature>
<feature type="compositionally biased region" description="Basic and acidic residues" evidence="1">
    <location>
        <begin position="228"/>
        <end position="238"/>
    </location>
</feature>
<feature type="compositionally biased region" description="Low complexity" evidence="1">
    <location>
        <begin position="207"/>
        <end position="224"/>
    </location>
</feature>
<feature type="domain" description="DUF6699" evidence="2">
    <location>
        <begin position="448"/>
        <end position="578"/>
    </location>
</feature>
<dbReference type="STRING" id="1077348.A0A2G8RNA3"/>
<dbReference type="OrthoDB" id="3202436at2759"/>
<feature type="region of interest" description="Disordered" evidence="1">
    <location>
        <begin position="207"/>
        <end position="239"/>
    </location>
</feature>